<feature type="region of interest" description="Disordered" evidence="1">
    <location>
        <begin position="1"/>
        <end position="29"/>
    </location>
</feature>
<reference evidence="2 3" key="1">
    <citation type="submission" date="2018-03" db="EMBL/GenBank/DDBJ databases">
        <title>Draft genome sequence of Rohu Carp (Labeo rohita).</title>
        <authorList>
            <person name="Das P."/>
            <person name="Kushwaha B."/>
            <person name="Joshi C.G."/>
            <person name="Kumar D."/>
            <person name="Nagpure N.S."/>
            <person name="Sahoo L."/>
            <person name="Das S.P."/>
            <person name="Bit A."/>
            <person name="Patnaik S."/>
            <person name="Meher P.K."/>
            <person name="Jayasankar P."/>
            <person name="Koringa P.G."/>
            <person name="Patel N.V."/>
            <person name="Hinsu A.T."/>
            <person name="Kumar R."/>
            <person name="Pandey M."/>
            <person name="Agarwal S."/>
            <person name="Srivastava S."/>
            <person name="Singh M."/>
            <person name="Iquebal M.A."/>
            <person name="Jaiswal S."/>
            <person name="Angadi U.B."/>
            <person name="Kumar N."/>
            <person name="Raza M."/>
            <person name="Shah T.M."/>
            <person name="Rai A."/>
            <person name="Jena J.K."/>
        </authorList>
    </citation>
    <scope>NUCLEOTIDE SEQUENCE [LARGE SCALE GENOMIC DNA]</scope>
    <source>
        <strain evidence="2">DASCIFA01</strain>
        <tissue evidence="2">Testis</tissue>
    </source>
</reference>
<comment type="caution">
    <text evidence="2">The sequence shown here is derived from an EMBL/GenBank/DDBJ whole genome shotgun (WGS) entry which is preliminary data.</text>
</comment>
<proteinExistence type="predicted"/>
<keyword evidence="3" id="KW-1185">Reference proteome</keyword>
<accession>A0A498L986</accession>
<organism evidence="2 3">
    <name type="scientific">Labeo rohita</name>
    <name type="common">Indian major carp</name>
    <name type="synonym">Cyprinus rohita</name>
    <dbReference type="NCBI Taxonomy" id="84645"/>
    <lineage>
        <taxon>Eukaryota</taxon>
        <taxon>Metazoa</taxon>
        <taxon>Chordata</taxon>
        <taxon>Craniata</taxon>
        <taxon>Vertebrata</taxon>
        <taxon>Euteleostomi</taxon>
        <taxon>Actinopterygii</taxon>
        <taxon>Neopterygii</taxon>
        <taxon>Teleostei</taxon>
        <taxon>Ostariophysi</taxon>
        <taxon>Cypriniformes</taxon>
        <taxon>Cyprinidae</taxon>
        <taxon>Labeoninae</taxon>
        <taxon>Labeonini</taxon>
        <taxon>Labeo</taxon>
    </lineage>
</organism>
<dbReference type="EMBL" id="QBIY01013533">
    <property type="protein sequence ID" value="RXN02447.1"/>
    <property type="molecule type" value="Genomic_DNA"/>
</dbReference>
<protein>
    <submittedName>
        <fullName evidence="2">Uncharacterized protein</fullName>
    </submittedName>
</protein>
<evidence type="ECO:0000256" key="1">
    <source>
        <dbReference type="SAM" id="MobiDB-lite"/>
    </source>
</evidence>
<gene>
    <name evidence="2" type="ORF">ROHU_035013</name>
</gene>
<evidence type="ECO:0000313" key="2">
    <source>
        <dbReference type="EMBL" id="RXN02447.1"/>
    </source>
</evidence>
<sequence>MKCRSAAQHADRRVRTRRRSQLHLSGNESPAVTVAGRHLTEEHLRFSIITSDESNSRLSLVGPLMFSQCFRSVVFTLELL</sequence>
<dbReference type="Proteomes" id="UP000290572">
    <property type="component" value="Unassembled WGS sequence"/>
</dbReference>
<dbReference type="AlphaFoldDB" id="A0A498L986"/>
<feature type="compositionally biased region" description="Basic residues" evidence="1">
    <location>
        <begin position="12"/>
        <end position="21"/>
    </location>
</feature>
<name>A0A498L986_LABRO</name>
<evidence type="ECO:0000313" key="3">
    <source>
        <dbReference type="Proteomes" id="UP000290572"/>
    </source>
</evidence>